<dbReference type="NCBIfam" id="TIGR01837">
    <property type="entry name" value="PHA_granule_1"/>
    <property type="match status" value="1"/>
</dbReference>
<feature type="compositionally biased region" description="Low complexity" evidence="1">
    <location>
        <begin position="123"/>
        <end position="136"/>
    </location>
</feature>
<accession>A0AAW9R8C0</accession>
<dbReference type="PANTHER" id="PTHR38664:SF1">
    <property type="entry name" value="SLR0058 PROTEIN"/>
    <property type="match status" value="1"/>
</dbReference>
<feature type="region of interest" description="Disordered" evidence="1">
    <location>
        <begin position="114"/>
        <end position="176"/>
    </location>
</feature>
<keyword evidence="3" id="KW-1185">Reference proteome</keyword>
<dbReference type="Pfam" id="PF05597">
    <property type="entry name" value="Phasin"/>
    <property type="match status" value="1"/>
</dbReference>
<dbReference type="PANTHER" id="PTHR38664">
    <property type="entry name" value="SLR0058 PROTEIN"/>
    <property type="match status" value="1"/>
</dbReference>
<dbReference type="InterPro" id="IPR008769">
    <property type="entry name" value="PhaF_PhaI"/>
</dbReference>
<sequence>MDSAQQIWSTGVKALGRAQQESTRLFEALVKEGANVEKKTRSLASGKVNAVRGSVENRVEQVKDRAADTWDRLEKVFEERVQRALVRLGVPGRDELQALIQRVDQLNARLRDLADAPGSGKNAPAAPTATPAAKPAAAKKKAVAKAPAGAKPAVKKAAKKAKATTPAASAPASGQD</sequence>
<comment type="caution">
    <text evidence="2">The sequence shown here is derived from an EMBL/GenBank/DDBJ whole genome shotgun (WGS) entry which is preliminary data.</text>
</comment>
<name>A0AAW9R8C0_9GAMM</name>
<organism evidence="2 3">
    <name type="scientific">Denitratimonas tolerans</name>
    <dbReference type="NCBI Taxonomy" id="1338420"/>
    <lineage>
        <taxon>Bacteria</taxon>
        <taxon>Pseudomonadati</taxon>
        <taxon>Pseudomonadota</taxon>
        <taxon>Gammaproteobacteria</taxon>
        <taxon>Lysobacterales</taxon>
        <taxon>Lysobacteraceae</taxon>
        <taxon>Denitratimonas</taxon>
    </lineage>
</organism>
<feature type="compositionally biased region" description="Low complexity" evidence="1">
    <location>
        <begin position="163"/>
        <end position="176"/>
    </location>
</feature>
<dbReference type="EMBL" id="JBBDHC010000015">
    <property type="protein sequence ID" value="MEJ1250108.1"/>
    <property type="molecule type" value="Genomic_DNA"/>
</dbReference>
<proteinExistence type="predicted"/>
<reference evidence="2 3" key="1">
    <citation type="journal article" date="2016" name="Antonie Van Leeuwenhoek">
        <title>Denitratimonas tolerans gen. nov., sp. nov., a denitrifying bacterium isolated from a bioreactor for tannery wastewater treatment.</title>
        <authorList>
            <person name="Han S.I."/>
            <person name="Kim J.O."/>
            <person name="Lee Y.R."/>
            <person name="Ekpeghere K.I."/>
            <person name="Koh S.C."/>
            <person name="Whang K.S."/>
        </authorList>
    </citation>
    <scope>NUCLEOTIDE SEQUENCE [LARGE SCALE GENOMIC DNA]</scope>
    <source>
        <strain evidence="2 3">KACC 17565</strain>
    </source>
</reference>
<feature type="compositionally biased region" description="Basic residues" evidence="1">
    <location>
        <begin position="153"/>
        <end position="162"/>
    </location>
</feature>
<evidence type="ECO:0000313" key="3">
    <source>
        <dbReference type="Proteomes" id="UP001364472"/>
    </source>
</evidence>
<evidence type="ECO:0000313" key="2">
    <source>
        <dbReference type="EMBL" id="MEJ1250108.1"/>
    </source>
</evidence>
<protein>
    <submittedName>
        <fullName evidence="2">Phasin family protein</fullName>
    </submittedName>
</protein>
<dbReference type="AlphaFoldDB" id="A0AAW9R8C0"/>
<evidence type="ECO:0000256" key="1">
    <source>
        <dbReference type="SAM" id="MobiDB-lite"/>
    </source>
</evidence>
<gene>
    <name evidence="2" type="ORF">WB794_10550</name>
</gene>
<dbReference type="Proteomes" id="UP001364472">
    <property type="component" value="Unassembled WGS sequence"/>
</dbReference>